<keyword evidence="2" id="KW-1185">Reference proteome</keyword>
<comment type="caution">
    <text evidence="1">The sequence shown here is derived from an EMBL/GenBank/DDBJ whole genome shotgun (WGS) entry which is preliminary data.</text>
</comment>
<evidence type="ECO:0000313" key="1">
    <source>
        <dbReference type="EMBL" id="MBB6214356.1"/>
    </source>
</evidence>
<gene>
    <name evidence="1" type="ORF">HNQ80_000436</name>
</gene>
<dbReference type="Proteomes" id="UP000579281">
    <property type="component" value="Unassembled WGS sequence"/>
</dbReference>
<organism evidence="1 2">
    <name type="scientific">Anaerosolibacter carboniphilus</name>
    <dbReference type="NCBI Taxonomy" id="1417629"/>
    <lineage>
        <taxon>Bacteria</taxon>
        <taxon>Bacillati</taxon>
        <taxon>Bacillota</taxon>
        <taxon>Clostridia</taxon>
        <taxon>Peptostreptococcales</taxon>
        <taxon>Thermotaleaceae</taxon>
        <taxon>Anaerosolibacter</taxon>
    </lineage>
</organism>
<proteinExistence type="predicted"/>
<name>A0A841KLR3_9FIRM</name>
<dbReference type="AlphaFoldDB" id="A0A841KLR3"/>
<protein>
    <submittedName>
        <fullName evidence="1">Uncharacterized protein</fullName>
    </submittedName>
</protein>
<dbReference type="RefSeq" id="WP_184307718.1">
    <property type="nucleotide sequence ID" value="NZ_JACHEN010000002.1"/>
</dbReference>
<evidence type="ECO:0000313" key="2">
    <source>
        <dbReference type="Proteomes" id="UP000579281"/>
    </source>
</evidence>
<accession>A0A841KLR3</accession>
<reference evidence="1 2" key="1">
    <citation type="submission" date="2020-08" db="EMBL/GenBank/DDBJ databases">
        <title>Genomic Encyclopedia of Type Strains, Phase IV (KMG-IV): sequencing the most valuable type-strain genomes for metagenomic binning, comparative biology and taxonomic classification.</title>
        <authorList>
            <person name="Goeker M."/>
        </authorList>
    </citation>
    <scope>NUCLEOTIDE SEQUENCE [LARGE SCALE GENOMIC DNA]</scope>
    <source>
        <strain evidence="1 2">DSM 103526</strain>
    </source>
</reference>
<dbReference type="EMBL" id="JACHEN010000002">
    <property type="protein sequence ID" value="MBB6214356.1"/>
    <property type="molecule type" value="Genomic_DNA"/>
</dbReference>
<sequence>MSSLTFTFASMKEGQEILVQRDDYLRVMRPFERSLKMQANTYVPESAFGAFLKASVMPWTQEEMEKLKKGSSDLIKRLDQLEIDFHENILLVKTDGREEWNSAYTRANGIILPEKKLKNYGGEKLVRLLAHELFHIISRKRPALREQLYKMLGFTIISEISFPKLLESRILTNPDAPLYDNYIEVFVEGAKAQVVPIVLLKESYENINAKEDIFHSIAMKLAVLEEQQGEWKVQCREENPLILNLEDVSGLLEQVGEDMERFNQVEEILAENFALLVGGLKNVTTSQIFEKMRSFLTIQ</sequence>